<keyword evidence="2" id="KW-1003">Cell membrane</keyword>
<keyword evidence="5 7" id="KW-0472">Membrane</keyword>
<dbReference type="Proteomes" id="UP000561438">
    <property type="component" value="Unassembled WGS sequence"/>
</dbReference>
<dbReference type="InterPro" id="IPR003856">
    <property type="entry name" value="LPS_length_determ_N"/>
</dbReference>
<organism evidence="9 10">
    <name type="scientific">Qipengyuania atrilutea</name>
    <dbReference type="NCBI Taxonomy" id="2744473"/>
    <lineage>
        <taxon>Bacteria</taxon>
        <taxon>Pseudomonadati</taxon>
        <taxon>Pseudomonadota</taxon>
        <taxon>Alphaproteobacteria</taxon>
        <taxon>Sphingomonadales</taxon>
        <taxon>Erythrobacteraceae</taxon>
        <taxon>Qipengyuania</taxon>
    </lineage>
</organism>
<reference evidence="9 10" key="1">
    <citation type="submission" date="2020-06" db="EMBL/GenBank/DDBJ databases">
        <title>Altererythrobacter sp. HHU K3-1.</title>
        <authorList>
            <person name="Zhang D."/>
            <person name="Xue H."/>
        </authorList>
    </citation>
    <scope>NUCLEOTIDE SEQUENCE [LARGE SCALE GENOMIC DNA]</scope>
    <source>
        <strain evidence="9 10">HHU K3-1</strain>
    </source>
</reference>
<evidence type="ECO:0000256" key="5">
    <source>
        <dbReference type="ARBA" id="ARBA00023136"/>
    </source>
</evidence>
<keyword evidence="6" id="KW-0175">Coiled coil</keyword>
<feature type="coiled-coil region" evidence="6">
    <location>
        <begin position="180"/>
        <end position="257"/>
    </location>
</feature>
<evidence type="ECO:0000256" key="2">
    <source>
        <dbReference type="ARBA" id="ARBA00022475"/>
    </source>
</evidence>
<keyword evidence="10" id="KW-1185">Reference proteome</keyword>
<dbReference type="AlphaFoldDB" id="A0A850HER7"/>
<keyword evidence="4 7" id="KW-1133">Transmembrane helix</keyword>
<feature type="domain" description="Polysaccharide chain length determinant N-terminal" evidence="8">
    <location>
        <begin position="21"/>
        <end position="77"/>
    </location>
</feature>
<comment type="subcellular location">
    <subcellularLocation>
        <location evidence="1">Cell membrane</location>
        <topology evidence="1">Multi-pass membrane protein</topology>
    </subcellularLocation>
</comment>
<dbReference type="RefSeq" id="WP_176268061.1">
    <property type="nucleotide sequence ID" value="NZ_JABWGV010000005.1"/>
</dbReference>
<feature type="transmembrane region" description="Helical" evidence="7">
    <location>
        <begin position="31"/>
        <end position="51"/>
    </location>
</feature>
<dbReference type="InterPro" id="IPR050445">
    <property type="entry name" value="Bact_polysacc_biosynth/exp"/>
</dbReference>
<evidence type="ECO:0000256" key="4">
    <source>
        <dbReference type="ARBA" id="ARBA00022989"/>
    </source>
</evidence>
<proteinExistence type="predicted"/>
<accession>A0A850HER7</accession>
<gene>
    <name evidence="9" type="ORF">HUV48_12095</name>
</gene>
<dbReference type="PANTHER" id="PTHR32309:SF13">
    <property type="entry name" value="FERRIC ENTEROBACTIN TRANSPORT PROTEIN FEPE"/>
    <property type="match status" value="1"/>
</dbReference>
<dbReference type="EMBL" id="JABWGV010000005">
    <property type="protein sequence ID" value="NVD45749.1"/>
    <property type="molecule type" value="Genomic_DNA"/>
</dbReference>
<sequence>MNEAGYGEEPTGQGFGGLFTQLPTILWERKWWIIIPSVLGIVAAIAATVLIEPLYKSDALMIVQAPQVQGEVFDQLNNEVIDQRIARIREEVTSRPNLVSLIERHRLYVDERQSQPLSAVIEKMRENIELTPTRATAPSNRDAETIAFQLSFFYEEAQPSQAVAQDLMDSIIELDASGNVEQATNTVQFLTDQSAELETRINEIETQIAEISARNGGALAGGGGIVSSGTGSYDVQIAALQRENSELVAQRNRALSADQRDPGVLAAEAALANARATYSESHPDVVLAKQRLAEARQLAKQNVQLLPFDAIDRQISFNNTQIAQLRAVKAQEQAQLNSRLAAQSRAPLVQQQITSLQQDLSGLNSQYQNVQVRLTQARAGVKAEDEQIAERLTVVEAPIVPDTPVWPNRLLIFALCVGGGLILGGVLAMAIELLFRPIRDPDSLGGIVGEKPLAVVPIIDERKTAATKRGFGRFIPAIAGRR</sequence>
<protein>
    <submittedName>
        <fullName evidence="9">Lipopolysaccharide biosynthesis protein</fullName>
    </submittedName>
</protein>
<evidence type="ECO:0000256" key="3">
    <source>
        <dbReference type="ARBA" id="ARBA00022692"/>
    </source>
</evidence>
<keyword evidence="3 7" id="KW-0812">Transmembrane</keyword>
<dbReference type="GO" id="GO:0004713">
    <property type="term" value="F:protein tyrosine kinase activity"/>
    <property type="evidence" value="ECO:0007669"/>
    <property type="project" value="TreeGrafter"/>
</dbReference>
<dbReference type="PANTHER" id="PTHR32309">
    <property type="entry name" value="TYROSINE-PROTEIN KINASE"/>
    <property type="match status" value="1"/>
</dbReference>
<evidence type="ECO:0000313" key="10">
    <source>
        <dbReference type="Proteomes" id="UP000561438"/>
    </source>
</evidence>
<dbReference type="Pfam" id="PF02706">
    <property type="entry name" value="Wzz"/>
    <property type="match status" value="1"/>
</dbReference>
<feature type="transmembrane region" description="Helical" evidence="7">
    <location>
        <begin position="410"/>
        <end position="435"/>
    </location>
</feature>
<evidence type="ECO:0000259" key="8">
    <source>
        <dbReference type="Pfam" id="PF02706"/>
    </source>
</evidence>
<dbReference type="GO" id="GO:0005886">
    <property type="term" value="C:plasma membrane"/>
    <property type="evidence" value="ECO:0007669"/>
    <property type="project" value="UniProtKB-SubCell"/>
</dbReference>
<evidence type="ECO:0000256" key="6">
    <source>
        <dbReference type="SAM" id="Coils"/>
    </source>
</evidence>
<comment type="caution">
    <text evidence="9">The sequence shown here is derived from an EMBL/GenBank/DDBJ whole genome shotgun (WGS) entry which is preliminary data.</text>
</comment>
<evidence type="ECO:0000256" key="7">
    <source>
        <dbReference type="SAM" id="Phobius"/>
    </source>
</evidence>
<evidence type="ECO:0000313" key="9">
    <source>
        <dbReference type="EMBL" id="NVD45749.1"/>
    </source>
</evidence>
<name>A0A850HER7_9SPHN</name>
<evidence type="ECO:0000256" key="1">
    <source>
        <dbReference type="ARBA" id="ARBA00004651"/>
    </source>
</evidence>